<gene>
    <name evidence="2" type="ORF">MIN45_P0353</name>
</gene>
<dbReference type="InterPro" id="IPR012296">
    <property type="entry name" value="Nuclease_put_TT1808"/>
</dbReference>
<dbReference type="Pfam" id="PF05685">
    <property type="entry name" value="Uma2"/>
    <property type="match status" value="1"/>
</dbReference>
<name>A0AAU9C821_9GAMM</name>
<evidence type="ECO:0000259" key="1">
    <source>
        <dbReference type="Pfam" id="PF05685"/>
    </source>
</evidence>
<evidence type="ECO:0000313" key="2">
    <source>
        <dbReference type="EMBL" id="BCX87986.1"/>
    </source>
</evidence>
<dbReference type="EMBL" id="AP024718">
    <property type="protein sequence ID" value="BCX87986.1"/>
    <property type="molecule type" value="Genomic_DNA"/>
</dbReference>
<dbReference type="AlphaFoldDB" id="A0AAU9C821"/>
<dbReference type="InterPro" id="IPR008538">
    <property type="entry name" value="Uma2"/>
</dbReference>
<dbReference type="InterPro" id="IPR011335">
    <property type="entry name" value="Restrct_endonuc-II-like"/>
</dbReference>
<dbReference type="KEGG" id="meiy:MIN45_P0353"/>
<dbReference type="CDD" id="cd06260">
    <property type="entry name" value="DUF820-like"/>
    <property type="match status" value="1"/>
</dbReference>
<dbReference type="PANTHER" id="PTHR36558">
    <property type="entry name" value="GLR1098 PROTEIN"/>
    <property type="match status" value="1"/>
</dbReference>
<protein>
    <recommendedName>
        <fullName evidence="1">Putative restriction endonuclease domain-containing protein</fullName>
    </recommendedName>
</protein>
<proteinExistence type="predicted"/>
<dbReference type="SUPFAM" id="SSF52980">
    <property type="entry name" value="Restriction endonuclease-like"/>
    <property type="match status" value="1"/>
</dbReference>
<keyword evidence="3" id="KW-1185">Reference proteome</keyword>
<reference evidence="3" key="1">
    <citation type="journal article" date="2024" name="Int. J. Syst. Evol. Microbiol.">
        <title>Methylomarinovum tepidoasis sp. nov., a moderately thermophilic methanotroph of the family Methylothermaceae isolated from a deep-sea hydrothermal field.</title>
        <authorList>
            <person name="Hirayama H."/>
            <person name="Takaki Y."/>
            <person name="Abe M."/>
            <person name="Miyazaki M."/>
            <person name="Uematsu K."/>
            <person name="Matsui Y."/>
            <person name="Takai K."/>
        </authorList>
    </citation>
    <scope>NUCLEOTIDE SEQUENCE [LARGE SCALE GENOMIC DNA]</scope>
    <source>
        <strain evidence="3">IN45</strain>
    </source>
</reference>
<evidence type="ECO:0000313" key="3">
    <source>
        <dbReference type="Proteomes" id="UP001321450"/>
    </source>
</evidence>
<organism evidence="2 3">
    <name type="scientific">Methylomarinovum tepidoasis</name>
    <dbReference type="NCBI Taxonomy" id="2840183"/>
    <lineage>
        <taxon>Bacteria</taxon>
        <taxon>Pseudomonadati</taxon>
        <taxon>Pseudomonadota</taxon>
        <taxon>Gammaproteobacteria</taxon>
        <taxon>Methylococcales</taxon>
        <taxon>Methylothermaceae</taxon>
        <taxon>Methylomarinovum</taxon>
    </lineage>
</organism>
<dbReference type="RefSeq" id="WP_286293009.1">
    <property type="nucleotide sequence ID" value="NZ_AP024718.1"/>
</dbReference>
<dbReference type="Proteomes" id="UP001321450">
    <property type="component" value="Chromosome"/>
</dbReference>
<dbReference type="PANTHER" id="PTHR36558:SF1">
    <property type="entry name" value="RESTRICTION ENDONUCLEASE DOMAIN-CONTAINING PROTEIN-RELATED"/>
    <property type="match status" value="1"/>
</dbReference>
<accession>A0AAU9C821</accession>
<sequence length="186" mass="21013">MPIVKRNVRLSVEEYLEGERYSDIRHEYEHGDVVAMVGASRNHGRIAGNVFGLLHAHLRGTPCEVFMADMKVHVDGCFFYPDVVVGCDPGDDHDFYLERPVLIVEVLSETTAQRDRTVKRLAYQAIPTLREYLLLEQARPRAELYRRSVTGWDLAIYGPGERMELASVGLSLALDEAYRGVRCSSG</sequence>
<feature type="domain" description="Putative restriction endonuclease" evidence="1">
    <location>
        <begin position="12"/>
        <end position="173"/>
    </location>
</feature>
<dbReference type="Gene3D" id="3.90.1570.10">
    <property type="entry name" value="tt1808, chain A"/>
    <property type="match status" value="1"/>
</dbReference>